<gene>
    <name evidence="1" type="ORF">LCGC14_1030320</name>
</gene>
<reference evidence="1" key="1">
    <citation type="journal article" date="2015" name="Nature">
        <title>Complex archaea that bridge the gap between prokaryotes and eukaryotes.</title>
        <authorList>
            <person name="Spang A."/>
            <person name="Saw J.H."/>
            <person name="Jorgensen S.L."/>
            <person name="Zaremba-Niedzwiedzka K."/>
            <person name="Martijn J."/>
            <person name="Lind A.E."/>
            <person name="van Eijk R."/>
            <person name="Schleper C."/>
            <person name="Guy L."/>
            <person name="Ettema T.J."/>
        </authorList>
    </citation>
    <scope>NUCLEOTIDE SEQUENCE</scope>
</reference>
<dbReference type="AlphaFoldDB" id="A0A0F9R0M9"/>
<accession>A0A0F9R0M9</accession>
<dbReference type="EMBL" id="LAZR01004179">
    <property type="protein sequence ID" value="KKN11053.1"/>
    <property type="molecule type" value="Genomic_DNA"/>
</dbReference>
<organism evidence="1">
    <name type="scientific">marine sediment metagenome</name>
    <dbReference type="NCBI Taxonomy" id="412755"/>
    <lineage>
        <taxon>unclassified sequences</taxon>
        <taxon>metagenomes</taxon>
        <taxon>ecological metagenomes</taxon>
    </lineage>
</organism>
<protein>
    <submittedName>
        <fullName evidence="1">Uncharacterized protein</fullName>
    </submittedName>
</protein>
<evidence type="ECO:0000313" key="1">
    <source>
        <dbReference type="EMBL" id="KKN11053.1"/>
    </source>
</evidence>
<proteinExistence type="predicted"/>
<name>A0A0F9R0M9_9ZZZZ</name>
<comment type="caution">
    <text evidence="1">The sequence shown here is derived from an EMBL/GenBank/DDBJ whole genome shotgun (WGS) entry which is preliminary data.</text>
</comment>
<sequence length="126" mass="14862">MTWLLKSWDWANERKTKVNITQDSTTVKKPEEIKAMIKWLKELIINIEERGISRMDVNFTTSANNIPLYEGQKVDLERKLSLNWTHTEVGASAFIIRSKVRTNTLILVRSSRNENRKTTWEYITLH</sequence>